<name>A0A387H522_9ACTN</name>
<dbReference type="KEGG" id="shun:DWB77_00591"/>
<dbReference type="InterPro" id="IPR036866">
    <property type="entry name" value="RibonucZ/Hydroxyglut_hydro"/>
</dbReference>
<dbReference type="Proteomes" id="UP000271554">
    <property type="component" value="Chromosome"/>
</dbReference>
<dbReference type="Pfam" id="PF00753">
    <property type="entry name" value="Lactamase_B"/>
    <property type="match status" value="1"/>
</dbReference>
<dbReference type="SUPFAM" id="SSF56281">
    <property type="entry name" value="Metallo-hydrolase/oxidoreductase"/>
    <property type="match status" value="1"/>
</dbReference>
<dbReference type="PANTHER" id="PTHR42951:SF4">
    <property type="entry name" value="ACYL-COENZYME A THIOESTERASE MBLAC2"/>
    <property type="match status" value="1"/>
</dbReference>
<keyword evidence="3" id="KW-1185">Reference proteome</keyword>
<sequence>MWRPGQDGVWGLANCGLITSQGESLLIDTPYTPALTDDFLEAARAATGHNALTRVAITHANGDHTWGLQQLPDAEIIATRATLEHQCLEPTPPQLTALGRSSDPDQPLGWYFRQHFGRFDFSDIRVLAPTTTFAGRLDVQVGAVPAVLLEVGPAHTVGDLIVHLPEQRVVFAGDIAFAGDHPPHWAGPLHRISDACARILALDPEWIVPGHGPVMTPDDLRAYMAYLDDLADQAATMYAQGRTSSEAVRILIKEGRYPGLGLPERLAITLGTEFRHLSEDSADVDMVALVNQAAHIAWDLASADSRSR</sequence>
<dbReference type="PANTHER" id="PTHR42951">
    <property type="entry name" value="METALLO-BETA-LACTAMASE DOMAIN-CONTAINING"/>
    <property type="match status" value="1"/>
</dbReference>
<organism evidence="2 3">
    <name type="scientific">Streptomyces hundungensis</name>
    <dbReference type="NCBI Taxonomy" id="1077946"/>
    <lineage>
        <taxon>Bacteria</taxon>
        <taxon>Bacillati</taxon>
        <taxon>Actinomycetota</taxon>
        <taxon>Actinomycetes</taxon>
        <taxon>Kitasatosporales</taxon>
        <taxon>Streptomycetaceae</taxon>
        <taxon>Streptomyces</taxon>
    </lineage>
</organism>
<accession>A0A387H522</accession>
<dbReference type="SMART" id="SM00849">
    <property type="entry name" value="Lactamase_B"/>
    <property type="match status" value="1"/>
</dbReference>
<evidence type="ECO:0000313" key="3">
    <source>
        <dbReference type="Proteomes" id="UP000271554"/>
    </source>
</evidence>
<proteinExistence type="predicted"/>
<protein>
    <recommendedName>
        <fullName evidence="1">Metallo-beta-lactamase domain-containing protein</fullName>
    </recommendedName>
</protein>
<dbReference type="InterPro" id="IPR001279">
    <property type="entry name" value="Metallo-B-lactamas"/>
</dbReference>
<reference evidence="2 3" key="1">
    <citation type="submission" date="2018-10" db="EMBL/GenBank/DDBJ databases">
        <title>Relationship between Morphology and Antimicrobial Activity in Streptomyces.</title>
        <authorList>
            <person name="Kang H.J."/>
            <person name="Kim S.B."/>
        </authorList>
    </citation>
    <scope>NUCLEOTIDE SEQUENCE [LARGE SCALE GENOMIC DNA]</scope>
    <source>
        <strain evidence="2 3">BH38</strain>
    </source>
</reference>
<dbReference type="Gene3D" id="3.60.15.10">
    <property type="entry name" value="Ribonuclease Z/Hydroxyacylglutathione hydrolase-like"/>
    <property type="match status" value="1"/>
</dbReference>
<evidence type="ECO:0000313" key="2">
    <source>
        <dbReference type="EMBL" id="AYG78484.1"/>
    </source>
</evidence>
<feature type="domain" description="Metallo-beta-lactamase" evidence="1">
    <location>
        <begin position="12"/>
        <end position="211"/>
    </location>
</feature>
<evidence type="ECO:0000259" key="1">
    <source>
        <dbReference type="SMART" id="SM00849"/>
    </source>
</evidence>
<gene>
    <name evidence="2" type="ORF">DWB77_00591</name>
</gene>
<dbReference type="InterPro" id="IPR050855">
    <property type="entry name" value="NDM-1-like"/>
</dbReference>
<dbReference type="EMBL" id="CP032698">
    <property type="protein sequence ID" value="AYG78484.1"/>
    <property type="molecule type" value="Genomic_DNA"/>
</dbReference>
<dbReference type="AlphaFoldDB" id="A0A387H522"/>
<dbReference type="CDD" id="cd16282">
    <property type="entry name" value="metallo-hydrolase-like_MBL-fold"/>
    <property type="match status" value="1"/>
</dbReference>